<keyword evidence="3" id="KW-1185">Reference proteome</keyword>
<accession>A0ABU3ACL9</accession>
<dbReference type="RefSeq" id="WP_311352157.1">
    <property type="nucleotide sequence ID" value="NZ_JAVRHR010000003.1"/>
</dbReference>
<feature type="region of interest" description="Disordered" evidence="1">
    <location>
        <begin position="280"/>
        <end position="304"/>
    </location>
</feature>
<sequence>MKYLNIILSITLVFIFTTSCEPDDNVFLDATATLEAGIVVRTLNLTGTSFDFFNVQDGELAVDFEIQAPEGQVVSQVEIFADFQDNTFFDTEFNTNGTTAVDETLIQTIPASELTSGRFGFPTGSFSFTYQNLLDLLGLANNLDTVFNSDQFVVRVAVTMEDGRVFSNDGTNSPSLEDGFFLSPFRYFSTIVCPIVVTGDITIEFEDTFGDGWNGAEIIVTNDGEATSYTLDDGSSGSVTVSLPASGVQSQSIAYSGGSFDEEVGYVITRVSDGRVLASFSPSSDGPPDGAITLDTGTNPCIRE</sequence>
<feature type="compositionally biased region" description="Polar residues" evidence="1">
    <location>
        <begin position="295"/>
        <end position="304"/>
    </location>
</feature>
<reference evidence="2 3" key="1">
    <citation type="submission" date="2023-09" db="EMBL/GenBank/DDBJ databases">
        <authorList>
            <person name="Rey-Velasco X."/>
        </authorList>
    </citation>
    <scope>NUCLEOTIDE SEQUENCE [LARGE SCALE GENOMIC DNA]</scope>
    <source>
        <strain evidence="2 3">F388</strain>
    </source>
</reference>
<organism evidence="2 3">
    <name type="scientific">Croceitalea rosinachiae</name>
    <dbReference type="NCBI Taxonomy" id="3075596"/>
    <lineage>
        <taxon>Bacteria</taxon>
        <taxon>Pseudomonadati</taxon>
        <taxon>Bacteroidota</taxon>
        <taxon>Flavobacteriia</taxon>
        <taxon>Flavobacteriales</taxon>
        <taxon>Flavobacteriaceae</taxon>
        <taxon>Croceitalea</taxon>
    </lineage>
</organism>
<evidence type="ECO:0000313" key="2">
    <source>
        <dbReference type="EMBL" id="MDT0607926.1"/>
    </source>
</evidence>
<comment type="caution">
    <text evidence="2">The sequence shown here is derived from an EMBL/GenBank/DDBJ whole genome shotgun (WGS) entry which is preliminary data.</text>
</comment>
<feature type="compositionally biased region" description="Low complexity" evidence="1">
    <location>
        <begin position="281"/>
        <end position="290"/>
    </location>
</feature>
<dbReference type="EMBL" id="JAVRHR010000003">
    <property type="protein sequence ID" value="MDT0607926.1"/>
    <property type="molecule type" value="Genomic_DNA"/>
</dbReference>
<dbReference type="Proteomes" id="UP001255246">
    <property type="component" value="Unassembled WGS sequence"/>
</dbReference>
<proteinExistence type="predicted"/>
<name>A0ABU3ACL9_9FLAO</name>
<dbReference type="PROSITE" id="PS51257">
    <property type="entry name" value="PROKAR_LIPOPROTEIN"/>
    <property type="match status" value="1"/>
</dbReference>
<gene>
    <name evidence="2" type="ORF">RM706_12840</name>
</gene>
<evidence type="ECO:0000313" key="3">
    <source>
        <dbReference type="Proteomes" id="UP001255246"/>
    </source>
</evidence>
<protein>
    <submittedName>
        <fullName evidence="2">Uncharacterized protein</fullName>
    </submittedName>
</protein>
<evidence type="ECO:0000256" key="1">
    <source>
        <dbReference type="SAM" id="MobiDB-lite"/>
    </source>
</evidence>